<evidence type="ECO:0000313" key="2">
    <source>
        <dbReference type="Proteomes" id="UP001228376"/>
    </source>
</evidence>
<gene>
    <name evidence="1" type="ORF">P5G51_007485</name>
</gene>
<comment type="caution">
    <text evidence="1">The sequence shown here is derived from an EMBL/GenBank/DDBJ whole genome shotgun (WGS) entry which is preliminary data.</text>
</comment>
<name>A0ABU5CH25_9BACI</name>
<dbReference type="EMBL" id="JAROCA020000001">
    <property type="protein sequence ID" value="MDY0405266.1"/>
    <property type="molecule type" value="Genomic_DNA"/>
</dbReference>
<evidence type="ECO:0000313" key="1">
    <source>
        <dbReference type="EMBL" id="MDY0405266.1"/>
    </source>
</evidence>
<dbReference type="Proteomes" id="UP001228376">
    <property type="component" value="Unassembled WGS sequence"/>
</dbReference>
<accession>A0ABU5CH25</accession>
<protein>
    <submittedName>
        <fullName evidence="1">Uncharacterized protein</fullName>
    </submittedName>
</protein>
<organism evidence="1 2">
    <name type="scientific">Tigheibacillus jepli</name>
    <dbReference type="NCBI Taxonomy" id="3035914"/>
    <lineage>
        <taxon>Bacteria</taxon>
        <taxon>Bacillati</taxon>
        <taxon>Bacillota</taxon>
        <taxon>Bacilli</taxon>
        <taxon>Bacillales</taxon>
        <taxon>Bacillaceae</taxon>
        <taxon>Tigheibacillus</taxon>
    </lineage>
</organism>
<proteinExistence type="predicted"/>
<keyword evidence="2" id="KW-1185">Reference proteome</keyword>
<reference evidence="1 2" key="1">
    <citation type="submission" date="2023-10" db="EMBL/GenBank/DDBJ databases">
        <title>179-bfca-hs.</title>
        <authorList>
            <person name="Miliotis G."/>
            <person name="Sengupta P."/>
            <person name="Hameed A."/>
            <person name="Chuvochina M."/>
            <person name="Mcdonagh F."/>
            <person name="Simpson A.C."/>
            <person name="Singh N.K."/>
            <person name="Rekha P.D."/>
            <person name="Raman K."/>
            <person name="Hugenholtz P."/>
            <person name="Venkateswaran K."/>
        </authorList>
    </citation>
    <scope>NUCLEOTIDE SEQUENCE [LARGE SCALE GENOMIC DNA]</scope>
    <source>
        <strain evidence="1 2">179-BFC-A-HS</strain>
    </source>
</reference>
<sequence>MIEIKETQLESLLDRTIDELKHSKDSFRIFSMTKAVDNRDALDFFKQQKFCRTKGFSGQAPLTNFIWWVLVRFTV</sequence>
<dbReference type="RefSeq" id="WP_320384460.1">
    <property type="nucleotide sequence ID" value="NZ_JAROCA020000001.1"/>
</dbReference>